<organism evidence="1 2">
    <name type="scientific">Hymenobacter sedentarius</name>
    <dbReference type="NCBI Taxonomy" id="1411621"/>
    <lineage>
        <taxon>Bacteria</taxon>
        <taxon>Pseudomonadati</taxon>
        <taxon>Bacteroidota</taxon>
        <taxon>Cytophagia</taxon>
        <taxon>Cytophagales</taxon>
        <taxon>Hymenobacteraceae</taxon>
        <taxon>Hymenobacter</taxon>
    </lineage>
</organism>
<evidence type="ECO:0000313" key="1">
    <source>
        <dbReference type="EMBL" id="ALW84474.1"/>
    </source>
</evidence>
<dbReference type="Proteomes" id="UP000059542">
    <property type="component" value="Chromosome"/>
</dbReference>
<evidence type="ECO:0000313" key="2">
    <source>
        <dbReference type="Proteomes" id="UP000059542"/>
    </source>
</evidence>
<name>A0A0U4BL93_9BACT</name>
<gene>
    <name evidence="1" type="ORF">AUC43_04875</name>
</gene>
<sequence length="70" mass="7754">MGYMRWRLRTGSRQAFPVAAAYPVSTTAPWWRTVPVVVAFGPETKVMEVGGLMMCKGDAPQIGGHPDIRY</sequence>
<accession>A0A0U4BL93</accession>
<dbReference type="AlphaFoldDB" id="A0A0U4BL93"/>
<dbReference type="EMBL" id="CP013909">
    <property type="protein sequence ID" value="ALW84474.1"/>
    <property type="molecule type" value="Genomic_DNA"/>
</dbReference>
<reference evidence="1 2" key="1">
    <citation type="submission" date="2015-12" db="EMBL/GenBank/DDBJ databases">
        <authorList>
            <person name="Shamseldin A."/>
            <person name="Moawad H."/>
            <person name="Abd El-Rahim W.M."/>
            <person name="Sadowsky M.J."/>
        </authorList>
    </citation>
    <scope>NUCLEOTIDE SEQUENCE [LARGE SCALE GENOMIC DNA]</scope>
    <source>
        <strain evidence="1 2">DG5B</strain>
    </source>
</reference>
<protein>
    <submittedName>
        <fullName evidence="1">Uncharacterized protein</fullName>
    </submittedName>
</protein>
<keyword evidence="2" id="KW-1185">Reference proteome</keyword>
<proteinExistence type="predicted"/>
<dbReference type="KEGG" id="hyg:AUC43_04875"/>